<dbReference type="AlphaFoldDB" id="A0A0A9E491"/>
<evidence type="ECO:0000313" key="1">
    <source>
        <dbReference type="EMBL" id="JAD90802.1"/>
    </source>
</evidence>
<organism evidence="1">
    <name type="scientific">Arundo donax</name>
    <name type="common">Giant reed</name>
    <name type="synonym">Donax arundinaceus</name>
    <dbReference type="NCBI Taxonomy" id="35708"/>
    <lineage>
        <taxon>Eukaryota</taxon>
        <taxon>Viridiplantae</taxon>
        <taxon>Streptophyta</taxon>
        <taxon>Embryophyta</taxon>
        <taxon>Tracheophyta</taxon>
        <taxon>Spermatophyta</taxon>
        <taxon>Magnoliopsida</taxon>
        <taxon>Liliopsida</taxon>
        <taxon>Poales</taxon>
        <taxon>Poaceae</taxon>
        <taxon>PACMAD clade</taxon>
        <taxon>Arundinoideae</taxon>
        <taxon>Arundineae</taxon>
        <taxon>Arundo</taxon>
    </lineage>
</organism>
<sequence>MPSMSHPSNVKNWVSISHHPHPPDYTRGLSFEPGTCQLLVQQKSLLLGFYHHVLSTNEGILGRYPYLDRLYH</sequence>
<reference evidence="1" key="2">
    <citation type="journal article" date="2015" name="Data Brief">
        <title>Shoot transcriptome of the giant reed, Arundo donax.</title>
        <authorList>
            <person name="Barrero R.A."/>
            <person name="Guerrero F.D."/>
            <person name="Moolhuijzen P."/>
            <person name="Goolsby J.A."/>
            <person name="Tidwell J."/>
            <person name="Bellgard S.E."/>
            <person name="Bellgard M.I."/>
        </authorList>
    </citation>
    <scope>NUCLEOTIDE SEQUENCE</scope>
    <source>
        <tissue evidence="1">Shoot tissue taken approximately 20 cm above the soil surface</tissue>
    </source>
</reference>
<accession>A0A0A9E491</accession>
<proteinExistence type="predicted"/>
<dbReference type="EMBL" id="GBRH01207093">
    <property type="protein sequence ID" value="JAD90802.1"/>
    <property type="molecule type" value="Transcribed_RNA"/>
</dbReference>
<name>A0A0A9E491_ARUDO</name>
<protein>
    <submittedName>
        <fullName evidence="1">ATLIG1</fullName>
    </submittedName>
</protein>
<reference evidence="1" key="1">
    <citation type="submission" date="2014-09" db="EMBL/GenBank/DDBJ databases">
        <authorList>
            <person name="Magalhaes I.L.F."/>
            <person name="Oliveira U."/>
            <person name="Santos F.R."/>
            <person name="Vidigal T.H.D.A."/>
            <person name="Brescovit A.D."/>
            <person name="Santos A.J."/>
        </authorList>
    </citation>
    <scope>NUCLEOTIDE SEQUENCE</scope>
    <source>
        <tissue evidence="1">Shoot tissue taken approximately 20 cm above the soil surface</tissue>
    </source>
</reference>